<name>A0A4S8LIS0_DENBC</name>
<keyword evidence="4" id="KW-1185">Reference proteome</keyword>
<gene>
    <name evidence="3" type="ORF">K435DRAFT_300912</name>
</gene>
<keyword evidence="2" id="KW-1133">Transmembrane helix</keyword>
<feature type="transmembrane region" description="Helical" evidence="2">
    <location>
        <begin position="55"/>
        <end position="75"/>
    </location>
</feature>
<evidence type="ECO:0000256" key="1">
    <source>
        <dbReference type="SAM" id="MobiDB-lite"/>
    </source>
</evidence>
<feature type="compositionally biased region" description="Low complexity" evidence="1">
    <location>
        <begin position="1"/>
        <end position="33"/>
    </location>
</feature>
<feature type="region of interest" description="Disordered" evidence="1">
    <location>
        <begin position="1"/>
        <end position="45"/>
    </location>
</feature>
<sequence length="78" mass="7710">MTVIRSSAVAATPTATTPVSSNSTPSPTESSNSGQSLGPTTNSAISMTIPPRMGMIWLGLLVAVGGGSVMTAAAVDLF</sequence>
<dbReference type="AlphaFoldDB" id="A0A4S8LIS0"/>
<keyword evidence="2" id="KW-0812">Transmembrane</keyword>
<evidence type="ECO:0000313" key="4">
    <source>
        <dbReference type="Proteomes" id="UP000297245"/>
    </source>
</evidence>
<keyword evidence="2" id="KW-0472">Membrane</keyword>
<dbReference type="EMBL" id="ML179385">
    <property type="protein sequence ID" value="THU89007.1"/>
    <property type="molecule type" value="Genomic_DNA"/>
</dbReference>
<accession>A0A4S8LIS0</accession>
<proteinExistence type="predicted"/>
<protein>
    <submittedName>
        <fullName evidence="3">Uncharacterized protein</fullName>
    </submittedName>
</protein>
<feature type="compositionally biased region" description="Polar residues" evidence="1">
    <location>
        <begin position="34"/>
        <end position="45"/>
    </location>
</feature>
<reference evidence="3 4" key="1">
    <citation type="journal article" date="2019" name="Nat. Ecol. Evol.">
        <title>Megaphylogeny resolves global patterns of mushroom evolution.</title>
        <authorList>
            <person name="Varga T."/>
            <person name="Krizsan K."/>
            <person name="Foldi C."/>
            <person name="Dima B."/>
            <person name="Sanchez-Garcia M."/>
            <person name="Sanchez-Ramirez S."/>
            <person name="Szollosi G.J."/>
            <person name="Szarkandi J.G."/>
            <person name="Papp V."/>
            <person name="Albert L."/>
            <person name="Andreopoulos W."/>
            <person name="Angelini C."/>
            <person name="Antonin V."/>
            <person name="Barry K.W."/>
            <person name="Bougher N.L."/>
            <person name="Buchanan P."/>
            <person name="Buyck B."/>
            <person name="Bense V."/>
            <person name="Catcheside P."/>
            <person name="Chovatia M."/>
            <person name="Cooper J."/>
            <person name="Damon W."/>
            <person name="Desjardin D."/>
            <person name="Finy P."/>
            <person name="Geml J."/>
            <person name="Haridas S."/>
            <person name="Hughes K."/>
            <person name="Justo A."/>
            <person name="Karasinski D."/>
            <person name="Kautmanova I."/>
            <person name="Kiss B."/>
            <person name="Kocsube S."/>
            <person name="Kotiranta H."/>
            <person name="LaButti K.M."/>
            <person name="Lechner B.E."/>
            <person name="Liimatainen K."/>
            <person name="Lipzen A."/>
            <person name="Lukacs Z."/>
            <person name="Mihaltcheva S."/>
            <person name="Morgado L.N."/>
            <person name="Niskanen T."/>
            <person name="Noordeloos M.E."/>
            <person name="Ohm R.A."/>
            <person name="Ortiz-Santana B."/>
            <person name="Ovrebo C."/>
            <person name="Racz N."/>
            <person name="Riley R."/>
            <person name="Savchenko A."/>
            <person name="Shiryaev A."/>
            <person name="Soop K."/>
            <person name="Spirin V."/>
            <person name="Szebenyi C."/>
            <person name="Tomsovsky M."/>
            <person name="Tulloss R.E."/>
            <person name="Uehling J."/>
            <person name="Grigoriev I.V."/>
            <person name="Vagvolgyi C."/>
            <person name="Papp T."/>
            <person name="Martin F.M."/>
            <person name="Miettinen O."/>
            <person name="Hibbett D.S."/>
            <person name="Nagy L.G."/>
        </authorList>
    </citation>
    <scope>NUCLEOTIDE SEQUENCE [LARGE SCALE GENOMIC DNA]</scope>
    <source>
        <strain evidence="3 4">CBS 962.96</strain>
    </source>
</reference>
<evidence type="ECO:0000313" key="3">
    <source>
        <dbReference type="EMBL" id="THU89007.1"/>
    </source>
</evidence>
<dbReference type="Proteomes" id="UP000297245">
    <property type="component" value="Unassembled WGS sequence"/>
</dbReference>
<organism evidence="3 4">
    <name type="scientific">Dendrothele bispora (strain CBS 962.96)</name>
    <dbReference type="NCBI Taxonomy" id="1314807"/>
    <lineage>
        <taxon>Eukaryota</taxon>
        <taxon>Fungi</taxon>
        <taxon>Dikarya</taxon>
        <taxon>Basidiomycota</taxon>
        <taxon>Agaricomycotina</taxon>
        <taxon>Agaricomycetes</taxon>
        <taxon>Agaricomycetidae</taxon>
        <taxon>Agaricales</taxon>
        <taxon>Agaricales incertae sedis</taxon>
        <taxon>Dendrothele</taxon>
    </lineage>
</organism>
<evidence type="ECO:0000256" key="2">
    <source>
        <dbReference type="SAM" id="Phobius"/>
    </source>
</evidence>